<dbReference type="PANTHER" id="PTHR47786:SF2">
    <property type="entry name" value="GLYCOSYL HYDROLASE FAMILY 13 CATALYTIC DOMAIN-CONTAINING PROTEIN"/>
    <property type="match status" value="1"/>
</dbReference>
<dbReference type="InterPro" id="IPR017853">
    <property type="entry name" value="GH"/>
</dbReference>
<dbReference type="eggNOG" id="COG0366">
    <property type="taxonomic scope" value="Bacteria"/>
</dbReference>
<dbReference type="CAZy" id="GH13">
    <property type="family name" value="Glycoside Hydrolase Family 13"/>
</dbReference>
<dbReference type="HOGENOM" id="CLU_032719_1_0_10"/>
<dbReference type="SMART" id="SM00642">
    <property type="entry name" value="Aamy"/>
    <property type="match status" value="1"/>
</dbReference>
<name>E4TRY9_MARTH</name>
<dbReference type="PANTHER" id="PTHR47786">
    <property type="entry name" value="ALPHA-1,4-GLUCAN:MALTOSE-1-PHOSPHATE MALTOSYLTRANSFERASE"/>
    <property type="match status" value="1"/>
</dbReference>
<gene>
    <name evidence="2" type="ordered locus">Ftrac_0738</name>
</gene>
<dbReference type="InterPro" id="IPR013780">
    <property type="entry name" value="Glyco_hydro_b"/>
</dbReference>
<organism evidence="2 3">
    <name type="scientific">Marivirga tractuosa (strain ATCC 23168 / DSM 4126 / NBRC 15989 / NCIMB 1408 / VKM B-1430 / H-43)</name>
    <name type="common">Microscilla tractuosa</name>
    <name type="synonym">Flexibacter tractuosus</name>
    <dbReference type="NCBI Taxonomy" id="643867"/>
    <lineage>
        <taxon>Bacteria</taxon>
        <taxon>Pseudomonadati</taxon>
        <taxon>Bacteroidota</taxon>
        <taxon>Cytophagia</taxon>
        <taxon>Cytophagales</taxon>
        <taxon>Marivirgaceae</taxon>
        <taxon>Marivirga</taxon>
    </lineage>
</organism>
<dbReference type="Gene3D" id="2.60.40.1180">
    <property type="entry name" value="Golgi alpha-mannosidase II"/>
    <property type="match status" value="1"/>
</dbReference>
<dbReference type="CDD" id="cd11313">
    <property type="entry name" value="AmyAc_arch_bac_AmyA"/>
    <property type="match status" value="1"/>
</dbReference>
<evidence type="ECO:0000313" key="3">
    <source>
        <dbReference type="Proteomes" id="UP000008720"/>
    </source>
</evidence>
<dbReference type="Gene3D" id="3.20.20.80">
    <property type="entry name" value="Glycosidases"/>
    <property type="match status" value="1"/>
</dbReference>
<dbReference type="AlphaFoldDB" id="E4TRY9"/>
<dbReference type="STRING" id="643867.Ftrac_0738"/>
<evidence type="ECO:0000313" key="2">
    <source>
        <dbReference type="EMBL" id="ADR20740.1"/>
    </source>
</evidence>
<keyword evidence="3" id="KW-1185">Reference proteome</keyword>
<dbReference type="Proteomes" id="UP000008720">
    <property type="component" value="Chromosome"/>
</dbReference>
<feature type="domain" description="Glycosyl hydrolase family 13 catalytic" evidence="1">
    <location>
        <begin position="52"/>
        <end position="381"/>
    </location>
</feature>
<reference evidence="2 3" key="1">
    <citation type="journal article" date="2011" name="Stand. Genomic Sci.">
        <title>Complete genome sequence of Marivirga tractuosa type strain (H-43).</title>
        <authorList>
            <person name="Pagani I."/>
            <person name="Chertkov O."/>
            <person name="Lapidus A."/>
            <person name="Lucas S."/>
            <person name="Del Rio T.G."/>
            <person name="Tice H."/>
            <person name="Copeland A."/>
            <person name="Cheng J.F."/>
            <person name="Nolan M."/>
            <person name="Saunders E."/>
            <person name="Pitluck S."/>
            <person name="Held B."/>
            <person name="Goodwin L."/>
            <person name="Liolios K."/>
            <person name="Ovchinikova G."/>
            <person name="Ivanova N."/>
            <person name="Mavromatis K."/>
            <person name="Pati A."/>
            <person name="Chen A."/>
            <person name="Palaniappan K."/>
            <person name="Land M."/>
            <person name="Hauser L."/>
            <person name="Jeffries C.D."/>
            <person name="Detter J.C."/>
            <person name="Han C."/>
            <person name="Tapia R."/>
            <person name="Ngatchou-Djao O.D."/>
            <person name="Rohde M."/>
            <person name="Goker M."/>
            <person name="Spring S."/>
            <person name="Sikorski J."/>
            <person name="Woyke T."/>
            <person name="Bristow J."/>
            <person name="Eisen J.A."/>
            <person name="Markowitz V."/>
            <person name="Hugenholtz P."/>
            <person name="Klenk H.P."/>
            <person name="Kyrpides N.C."/>
        </authorList>
    </citation>
    <scope>NUCLEOTIDE SEQUENCE [LARGE SCALE GENOMIC DNA]</scope>
    <source>
        <strain evidence="3">ATCC 23168 / DSM 4126 / NBRC 15989 / NCIMB 1408 / VKM B-1430 / H-43</strain>
    </source>
</reference>
<dbReference type="SUPFAM" id="SSF51011">
    <property type="entry name" value="Glycosyl hydrolase domain"/>
    <property type="match status" value="1"/>
</dbReference>
<dbReference type="KEGG" id="mtt:Ftrac_0738"/>
<evidence type="ECO:0000259" key="1">
    <source>
        <dbReference type="SMART" id="SM00642"/>
    </source>
</evidence>
<dbReference type="EMBL" id="CP002349">
    <property type="protein sequence ID" value="ADR20740.1"/>
    <property type="molecule type" value="Genomic_DNA"/>
</dbReference>
<accession>E4TRY9</accession>
<dbReference type="OrthoDB" id="9806009at2"/>
<dbReference type="SUPFAM" id="SSF51445">
    <property type="entry name" value="(Trans)glycosidases"/>
    <property type="match status" value="1"/>
</dbReference>
<dbReference type="Pfam" id="PF00128">
    <property type="entry name" value="Alpha-amylase"/>
    <property type="match status" value="2"/>
</dbReference>
<dbReference type="GO" id="GO:0005975">
    <property type="term" value="P:carbohydrate metabolic process"/>
    <property type="evidence" value="ECO:0007669"/>
    <property type="project" value="InterPro"/>
</dbReference>
<sequence length="481" mass="55578">MVMIENFKLIKSSIFFSKNHMNKYFLSILIIALAFNYSCNPKQEKDQQKKILLYPEKAKDMNIYEVNIRQYTPEGTIKAFIPHIDRLKNMGVDILWIMPVQPIGEKNRKEPLGSYYSIKDYTAINPNFGTLEDFNKLVKTAHENEMIVLLDWVANHTAYDHPWAEEHPEFYNLDSLGQLQSPVADWTDVADLNYENKDLHQAMINEMKWWITEADIDGFRCDMAGMVPNNFWDKAIDSLEATKDVFMLAEWEEPKIHDAGFDMSYGWELHHMLNDIANGKANADSVVAYLKKDAEKYDSTAFRMYFTTNHDENSWAGTVFERMGDAYQALAVLTATIPGMPLIYSGQEAGLDKRLPFFNKDSIDWSNLEYEDFYSQLLMLKKNNPALWNGAYGGNFTEINKEQNSSEILAFSRKKDNNEVLVILNLSDSIQSFKIDKRFTGITYQKASNSAMTVTFDDQQQPLAFDPWSYMILTKNSLNTK</sequence>
<protein>
    <submittedName>
        <fullName evidence="2">Alpha amylase catalytic region</fullName>
    </submittedName>
</protein>
<proteinExistence type="predicted"/>
<dbReference type="InterPro" id="IPR006047">
    <property type="entry name" value="GH13_cat_dom"/>
</dbReference>